<evidence type="ECO:0008006" key="4">
    <source>
        <dbReference type="Google" id="ProtNLM"/>
    </source>
</evidence>
<gene>
    <name evidence="2" type="ORF">M6D93_04700</name>
</gene>
<keyword evidence="3" id="KW-1185">Reference proteome</keyword>
<evidence type="ECO:0000256" key="1">
    <source>
        <dbReference type="SAM" id="Phobius"/>
    </source>
</evidence>
<keyword evidence="1" id="KW-1133">Transmembrane helix</keyword>
<reference evidence="2" key="1">
    <citation type="journal article" date="2018" name="Int. J. Syst. Evol. Microbiol.">
        <title>Jatrophihabitans telluris sp. nov., isolated from sediment soil of lava forest wetlands and the emended description of the genus Jatrophihabitans.</title>
        <authorList>
            <person name="Lee K.C."/>
            <person name="Suh M.K."/>
            <person name="Eom M.K."/>
            <person name="Kim K.K."/>
            <person name="Kim J.S."/>
            <person name="Kim D.S."/>
            <person name="Ko S.H."/>
            <person name="Shin Y.K."/>
            <person name="Lee J.S."/>
        </authorList>
    </citation>
    <scope>NUCLEOTIDE SEQUENCE</scope>
    <source>
        <strain evidence="2">N237</strain>
    </source>
</reference>
<keyword evidence="1" id="KW-0472">Membrane</keyword>
<evidence type="ECO:0000313" key="2">
    <source>
        <dbReference type="EMBL" id="UQX89306.1"/>
    </source>
</evidence>
<dbReference type="EMBL" id="CP097332">
    <property type="protein sequence ID" value="UQX89306.1"/>
    <property type="molecule type" value="Genomic_DNA"/>
</dbReference>
<feature type="transmembrane region" description="Helical" evidence="1">
    <location>
        <begin position="9"/>
        <end position="30"/>
    </location>
</feature>
<evidence type="ECO:0000313" key="3">
    <source>
        <dbReference type="Proteomes" id="UP001056336"/>
    </source>
</evidence>
<accession>A0ABY4R075</accession>
<keyword evidence="1" id="KW-0812">Transmembrane</keyword>
<dbReference type="RefSeq" id="WP_249773202.1">
    <property type="nucleotide sequence ID" value="NZ_CP097332.1"/>
</dbReference>
<feature type="transmembrane region" description="Helical" evidence="1">
    <location>
        <begin position="50"/>
        <end position="70"/>
    </location>
</feature>
<reference evidence="2" key="2">
    <citation type="submission" date="2022-05" db="EMBL/GenBank/DDBJ databases">
        <authorList>
            <person name="Kim J.-S."/>
            <person name="Lee K."/>
            <person name="Suh M."/>
            <person name="Eom M."/>
            <person name="Kim J.-S."/>
            <person name="Kim D.-S."/>
            <person name="Ko S.-H."/>
            <person name="Shin Y."/>
            <person name="Lee J.-S."/>
        </authorList>
    </citation>
    <scope>NUCLEOTIDE SEQUENCE</scope>
    <source>
        <strain evidence="2">N237</strain>
    </source>
</reference>
<organism evidence="2 3">
    <name type="scientific">Jatrophihabitans telluris</name>
    <dbReference type="NCBI Taxonomy" id="2038343"/>
    <lineage>
        <taxon>Bacteria</taxon>
        <taxon>Bacillati</taxon>
        <taxon>Actinomycetota</taxon>
        <taxon>Actinomycetes</taxon>
        <taxon>Jatrophihabitantales</taxon>
        <taxon>Jatrophihabitantaceae</taxon>
        <taxon>Jatrophihabitans</taxon>
    </lineage>
</organism>
<dbReference type="Proteomes" id="UP001056336">
    <property type="component" value="Chromosome"/>
</dbReference>
<proteinExistence type="predicted"/>
<protein>
    <recommendedName>
        <fullName evidence="4">ABC transporter permease</fullName>
    </recommendedName>
</protein>
<name>A0ABY4R075_9ACTN</name>
<sequence>MGIAMRDKVFFWIETVSSVLFALLFALTLVSREWIEALFGVDPDHGSGSLEWAIVAALGMAALASGRLAWSRWRRLSSRPAH</sequence>